<evidence type="ECO:0000313" key="2">
    <source>
        <dbReference type="Proteomes" id="UP001189429"/>
    </source>
</evidence>
<organism evidence="1 2">
    <name type="scientific">Prorocentrum cordatum</name>
    <dbReference type="NCBI Taxonomy" id="2364126"/>
    <lineage>
        <taxon>Eukaryota</taxon>
        <taxon>Sar</taxon>
        <taxon>Alveolata</taxon>
        <taxon>Dinophyceae</taxon>
        <taxon>Prorocentrales</taxon>
        <taxon>Prorocentraceae</taxon>
        <taxon>Prorocentrum</taxon>
    </lineage>
</organism>
<dbReference type="EMBL" id="CAUYUJ010021506">
    <property type="protein sequence ID" value="CAK0905132.1"/>
    <property type="molecule type" value="Genomic_DNA"/>
</dbReference>
<accession>A0ABN9XYA7</accession>
<reference evidence="1" key="1">
    <citation type="submission" date="2023-10" db="EMBL/GenBank/DDBJ databases">
        <authorList>
            <person name="Chen Y."/>
            <person name="Shah S."/>
            <person name="Dougan E. K."/>
            <person name="Thang M."/>
            <person name="Chan C."/>
        </authorList>
    </citation>
    <scope>NUCLEOTIDE SEQUENCE [LARGE SCALE GENOMIC DNA]</scope>
</reference>
<comment type="caution">
    <text evidence="1">The sequence shown here is derived from an EMBL/GenBank/DDBJ whole genome shotgun (WGS) entry which is preliminary data.</text>
</comment>
<dbReference type="Proteomes" id="UP001189429">
    <property type="component" value="Unassembled WGS sequence"/>
</dbReference>
<protein>
    <submittedName>
        <fullName evidence="1">Uncharacterized protein</fullName>
    </submittedName>
</protein>
<proteinExistence type="predicted"/>
<keyword evidence="2" id="KW-1185">Reference proteome</keyword>
<gene>
    <name evidence="1" type="ORF">PCOR1329_LOCUS80925</name>
</gene>
<sequence>MESLREVQSNWRDSAKAFWKSMAGEGAPKPLAKLHRLKVLLWLAASWMDLVVATGRGWDQFQVAQDPAQRGDPLTWPSITVTIDQGSDGWSACFFLASEFLNVIPFFDVSHRVWNDTRLAIQDCGWWHVALLLVGLMNLDHGPWPTQRWFNETRDGVRDYLYMNTRACPMFQGLFEHMWREAGDPDRVPAEADEEEMFRSLDSVVSNKIAKVGASRWFQMVTSASMFVKIWSRRLLLIISMLNMLGDKVRPDLLNVDIVRRKEEDDINKTTTKDDKEEVRTIRRSCKNTLHFMASMLSQRLLYAVAVIISSLAKPVQEWHSEQNKTNRSGEASKRWWVGRAIDRGLPHLRDITATINDDLFVKLDMHTRRTMDEKTLEKMTVDDPQAHSDNQMMNLIVNFQLALFRRRCRPLMHFDGAPCHFYGIIDEARGPEFVQVVEGEWKDWNEIQDVTIYKGPFWDKVRRRSMMNRAHSAQVATALQAAGWRRTPETVQLLERQIDGVTTTKIVEDGVRELRQAEVSGNFKGDVSDRRSWWTLISTTIQSVKFSFGTMRWHNICIPRGLRSRSIEKMFRASFSVLPKPWLRMVTSSKTAPYWSTAPLLSTGHVEDKRLMGVLRPLGRLQVAPNSWHSVVAQSSAHKILMTSRLVGERWFLPLGTSSGSCVLGVPMRKVTTGLHEFWVMEELDRFYWMAVVDWHEWEAMTVTARAPLHHRLATGEWSEDRVIFEKVGRGGTLLEVAAWNGCYMLPRVAVRRIAAAVGALGDLIAMDFGDLILAVAEAVLPGPLSDDHKLEILRRRRQDTLGAK</sequence>
<name>A0ABN9XYA7_9DINO</name>
<evidence type="ECO:0000313" key="1">
    <source>
        <dbReference type="EMBL" id="CAK0905132.1"/>
    </source>
</evidence>